<evidence type="ECO:0000256" key="8">
    <source>
        <dbReference type="ARBA" id="ARBA00047690"/>
    </source>
</evidence>
<comment type="function">
    <text evidence="9">Converts heme B (protoheme IX) to heme O by substitution of the vinyl group on carbon 2 of heme B porphyrin ring with a hydroxyethyl farnesyl side group.</text>
</comment>
<reference evidence="10 11" key="2">
    <citation type="submission" date="2019-05" db="EMBL/GenBank/DDBJ databases">
        <title>Genome evolution of the obligate endosymbiont Buchnera aphidicola.</title>
        <authorList>
            <person name="Moran N.A."/>
        </authorList>
    </citation>
    <scope>NUCLEOTIDE SEQUENCE [LARGE SCALE GENOMIC DNA]</scope>
    <source>
        <strain evidence="10 11">Mst</strain>
    </source>
</reference>
<keyword evidence="2 9" id="KW-1003">Cell membrane</keyword>
<evidence type="ECO:0000256" key="3">
    <source>
        <dbReference type="ARBA" id="ARBA00022679"/>
    </source>
</evidence>
<dbReference type="NCBIfam" id="TIGR01473">
    <property type="entry name" value="cyoE_ctaB"/>
    <property type="match status" value="1"/>
</dbReference>
<dbReference type="EMBL" id="CP034861">
    <property type="protein sequence ID" value="QCI24506.1"/>
    <property type="molecule type" value="Genomic_DNA"/>
</dbReference>
<evidence type="ECO:0000313" key="11">
    <source>
        <dbReference type="Proteomes" id="UP000298673"/>
    </source>
</evidence>
<dbReference type="InterPro" id="IPR000537">
    <property type="entry name" value="UbiA_prenyltransferase"/>
</dbReference>
<accession>A0A4D6Y4A2</accession>
<evidence type="ECO:0000256" key="5">
    <source>
        <dbReference type="ARBA" id="ARBA00022989"/>
    </source>
</evidence>
<dbReference type="PANTHER" id="PTHR43448:SF2">
    <property type="entry name" value="PROTOHEME IX FARNESYLTRANSFERASE, MITOCHONDRIAL"/>
    <property type="match status" value="1"/>
</dbReference>
<keyword evidence="4 9" id="KW-0812">Transmembrane</keyword>
<dbReference type="OrthoDB" id="9814417at2"/>
<feature type="transmembrane region" description="Helical" evidence="9">
    <location>
        <begin position="109"/>
        <end position="129"/>
    </location>
</feature>
<gene>
    <name evidence="9" type="primary">cyoE</name>
    <name evidence="10" type="ORF">D9V75_02245</name>
</gene>
<feature type="transmembrane region" description="Helical" evidence="9">
    <location>
        <begin position="237"/>
        <end position="256"/>
    </location>
</feature>
<dbReference type="GO" id="GO:0008495">
    <property type="term" value="F:protoheme IX farnesyltransferase activity"/>
    <property type="evidence" value="ECO:0007669"/>
    <property type="project" value="UniProtKB-UniRule"/>
</dbReference>
<comment type="catalytic activity">
    <reaction evidence="8 9">
        <text>heme b + (2E,6E)-farnesyl diphosphate + H2O = Fe(II)-heme o + diphosphate</text>
        <dbReference type="Rhea" id="RHEA:28070"/>
        <dbReference type="ChEBI" id="CHEBI:15377"/>
        <dbReference type="ChEBI" id="CHEBI:33019"/>
        <dbReference type="ChEBI" id="CHEBI:60344"/>
        <dbReference type="ChEBI" id="CHEBI:60530"/>
        <dbReference type="ChEBI" id="CHEBI:175763"/>
        <dbReference type="EC" id="2.5.1.141"/>
    </reaction>
</comment>
<keyword evidence="3 9" id="KW-0808">Transferase</keyword>
<dbReference type="InterPro" id="IPR030470">
    <property type="entry name" value="UbiA_prenylTrfase_CS"/>
</dbReference>
<evidence type="ECO:0000256" key="1">
    <source>
        <dbReference type="ARBA" id="ARBA00004141"/>
    </source>
</evidence>
<dbReference type="PANTHER" id="PTHR43448">
    <property type="entry name" value="PROTOHEME IX FARNESYLTRANSFERASE, MITOCHONDRIAL"/>
    <property type="match status" value="1"/>
</dbReference>
<keyword evidence="5 9" id="KW-1133">Transmembrane helix</keyword>
<dbReference type="GO" id="GO:0005886">
    <property type="term" value="C:plasma membrane"/>
    <property type="evidence" value="ECO:0007669"/>
    <property type="project" value="UniProtKB-SubCell"/>
</dbReference>
<keyword evidence="6 9" id="KW-0350">Heme biosynthesis</keyword>
<feature type="transmembrane region" description="Helical" evidence="9">
    <location>
        <begin position="268"/>
        <end position="288"/>
    </location>
</feature>
<proteinExistence type="inferred from homology"/>
<evidence type="ECO:0000256" key="9">
    <source>
        <dbReference type="HAMAP-Rule" id="MF_00154"/>
    </source>
</evidence>
<dbReference type="Pfam" id="PF01040">
    <property type="entry name" value="UbiA"/>
    <property type="match status" value="1"/>
</dbReference>
<dbReference type="EC" id="2.5.1.141" evidence="9"/>
<evidence type="ECO:0000256" key="6">
    <source>
        <dbReference type="ARBA" id="ARBA00023133"/>
    </source>
</evidence>
<evidence type="ECO:0000256" key="2">
    <source>
        <dbReference type="ARBA" id="ARBA00022475"/>
    </source>
</evidence>
<sequence length="289" mass="33424">MIISIKHYCEIIKPGIIFGNIILIMGGFLFSSHIKFSPFLFLNTILGTSLVMASACVLNNLIDFDIDQKMKRTKNRVLARKLIKPINAIIFSLFLGIIGVFILGYLVNYLSMFLSVFGFLVYVFLYTLIYKRNSIYSTFVGSFSGSIPSVIGHTAATNNINLCAVLFFITFVFWQMAHFYSISIFRLNDYKNAKIPVFSVIKGVYLTKKHIVYYIVGFIISNIILKILNYISDKCLFFLFIIDFFWLYLSFVNLNNRNKENHKNSLQLFYFSIVVVVMFNFLISLDFIF</sequence>
<comment type="similarity">
    <text evidence="9">Belongs to the UbiA prenyltransferase family. Protoheme IX farnesyltransferase subfamily.</text>
</comment>
<dbReference type="GO" id="GO:0048034">
    <property type="term" value="P:heme O biosynthetic process"/>
    <property type="evidence" value="ECO:0007669"/>
    <property type="project" value="UniProtKB-UniRule"/>
</dbReference>
<comment type="subcellular location">
    <subcellularLocation>
        <location evidence="9">Cell membrane</location>
        <topology evidence="9">Multi-pass membrane protein</topology>
    </subcellularLocation>
    <subcellularLocation>
        <location evidence="1">Membrane</location>
        <topology evidence="1">Multi-pass membrane protein</topology>
    </subcellularLocation>
</comment>
<comment type="pathway">
    <text evidence="9">Porphyrin-containing compound metabolism; heme O biosynthesis; heme O from protoheme: step 1/1.</text>
</comment>
<feature type="transmembrane region" description="Helical" evidence="9">
    <location>
        <begin position="82"/>
        <end position="103"/>
    </location>
</feature>
<organism evidence="10 11">
    <name type="scientific">Buchnera aphidicola</name>
    <name type="common">Muscaphis stroyani</name>
    <dbReference type="NCBI Taxonomy" id="1241869"/>
    <lineage>
        <taxon>Bacteria</taxon>
        <taxon>Pseudomonadati</taxon>
        <taxon>Pseudomonadota</taxon>
        <taxon>Gammaproteobacteria</taxon>
        <taxon>Enterobacterales</taxon>
        <taxon>Erwiniaceae</taxon>
        <taxon>Buchnera</taxon>
    </lineage>
</organism>
<evidence type="ECO:0000256" key="4">
    <source>
        <dbReference type="ARBA" id="ARBA00022692"/>
    </source>
</evidence>
<dbReference type="RefSeq" id="WP_158343810.1">
    <property type="nucleotide sequence ID" value="NZ_CP034861.1"/>
</dbReference>
<feature type="transmembrane region" description="Helical" evidence="9">
    <location>
        <begin position="12"/>
        <end position="34"/>
    </location>
</feature>
<dbReference type="PROSITE" id="PS00943">
    <property type="entry name" value="UBIA"/>
    <property type="match status" value="1"/>
</dbReference>
<protein>
    <recommendedName>
        <fullName evidence="9">Protoheme IX farnesyltransferase</fullName>
        <ecNumber evidence="9">2.5.1.141</ecNumber>
    </recommendedName>
    <alternativeName>
        <fullName evidence="9">Heme B farnesyltransferase</fullName>
    </alternativeName>
    <alternativeName>
        <fullName evidence="9">Heme O synthase</fullName>
    </alternativeName>
</protein>
<name>A0A4D6Y4A2_9GAMM</name>
<dbReference type="UniPathway" id="UPA00834">
    <property type="reaction ID" value="UER00712"/>
</dbReference>
<dbReference type="Gene3D" id="1.10.357.140">
    <property type="entry name" value="UbiA prenyltransferase"/>
    <property type="match status" value="1"/>
</dbReference>
<feature type="transmembrane region" description="Helical" evidence="9">
    <location>
        <begin position="211"/>
        <end position="231"/>
    </location>
</feature>
<feature type="transmembrane region" description="Helical" evidence="9">
    <location>
        <begin position="162"/>
        <end position="185"/>
    </location>
</feature>
<dbReference type="CDD" id="cd13957">
    <property type="entry name" value="PT_UbiA_Cox10"/>
    <property type="match status" value="1"/>
</dbReference>
<feature type="transmembrane region" description="Helical" evidence="9">
    <location>
        <begin position="40"/>
        <end position="62"/>
    </location>
</feature>
<dbReference type="InterPro" id="IPR044878">
    <property type="entry name" value="UbiA_sf"/>
</dbReference>
<reference evidence="10 11" key="1">
    <citation type="submission" date="2018-12" db="EMBL/GenBank/DDBJ databases">
        <authorList>
            <person name="Chong R.A."/>
        </authorList>
    </citation>
    <scope>NUCLEOTIDE SEQUENCE [LARGE SCALE GENOMIC DNA]</scope>
    <source>
        <strain evidence="10 11">Mst</strain>
    </source>
</reference>
<evidence type="ECO:0000256" key="7">
    <source>
        <dbReference type="ARBA" id="ARBA00023136"/>
    </source>
</evidence>
<dbReference type="NCBIfam" id="NF003348">
    <property type="entry name" value="PRK04375.1-1"/>
    <property type="match status" value="1"/>
</dbReference>
<feature type="transmembrane region" description="Helical" evidence="9">
    <location>
        <begin position="136"/>
        <end position="156"/>
    </location>
</feature>
<keyword evidence="7 9" id="KW-0472">Membrane</keyword>
<evidence type="ECO:0000313" key="10">
    <source>
        <dbReference type="EMBL" id="QCI24506.1"/>
    </source>
</evidence>
<dbReference type="AlphaFoldDB" id="A0A4D6Y4A2"/>
<dbReference type="HAMAP" id="MF_00154">
    <property type="entry name" value="CyoE_CtaB"/>
    <property type="match status" value="1"/>
</dbReference>
<dbReference type="Proteomes" id="UP000298673">
    <property type="component" value="Chromosome"/>
</dbReference>
<dbReference type="InterPro" id="IPR006369">
    <property type="entry name" value="Protohaem_IX_farnesylTrfase"/>
</dbReference>
<comment type="miscellaneous">
    <text evidence="9">Carbon 2 of the heme B porphyrin ring is defined according to the Fischer nomenclature.</text>
</comment>